<dbReference type="AlphaFoldDB" id="A0A316FXP2"/>
<sequence length="103" mass="11689">MVFLRGILTDPHRDRVDAAMQEVRPGRRRKFLRQTKHGRALAVRQQPSITPQNQQQCILRPKTLNAAKGRVRVVQASGKAEVDIGRIERPVEFQGGGVRRTLL</sequence>
<evidence type="ECO:0000313" key="2">
    <source>
        <dbReference type="Proteomes" id="UP000245390"/>
    </source>
</evidence>
<name>A0A316FXP2_9RHOB</name>
<keyword evidence="2" id="KW-1185">Reference proteome</keyword>
<dbReference type="EMBL" id="QGGV01000014">
    <property type="protein sequence ID" value="PWK53173.1"/>
    <property type="molecule type" value="Genomic_DNA"/>
</dbReference>
<comment type="caution">
    <text evidence="1">The sequence shown here is derived from an EMBL/GenBank/DDBJ whole genome shotgun (WGS) entry which is preliminary data.</text>
</comment>
<reference evidence="1 2" key="1">
    <citation type="submission" date="2018-05" db="EMBL/GenBank/DDBJ databases">
        <title>Genomic Encyclopedia of Type Strains, Phase IV (KMG-IV): sequencing the most valuable type-strain genomes for metagenomic binning, comparative biology and taxonomic classification.</title>
        <authorList>
            <person name="Goeker M."/>
        </authorList>
    </citation>
    <scope>NUCLEOTIDE SEQUENCE [LARGE SCALE GENOMIC DNA]</scope>
    <source>
        <strain evidence="1 2">DSM 103371</strain>
    </source>
</reference>
<evidence type="ECO:0000313" key="1">
    <source>
        <dbReference type="EMBL" id="PWK53173.1"/>
    </source>
</evidence>
<dbReference type="Proteomes" id="UP000245390">
    <property type="component" value="Unassembled WGS sequence"/>
</dbReference>
<organism evidence="1 2">
    <name type="scientific">Silicimonas algicola</name>
    <dbReference type="NCBI Taxonomy" id="1826607"/>
    <lineage>
        <taxon>Bacteria</taxon>
        <taxon>Pseudomonadati</taxon>
        <taxon>Pseudomonadota</taxon>
        <taxon>Alphaproteobacteria</taxon>
        <taxon>Rhodobacterales</taxon>
        <taxon>Paracoccaceae</taxon>
    </lineage>
</organism>
<accession>A0A316FXP2</accession>
<protein>
    <submittedName>
        <fullName evidence="1">Uncharacterized protein</fullName>
    </submittedName>
</protein>
<proteinExistence type="predicted"/>
<gene>
    <name evidence="1" type="ORF">C8D95_11475</name>
</gene>